<organism evidence="3">
    <name type="scientific">bioreactor metagenome</name>
    <dbReference type="NCBI Taxonomy" id="1076179"/>
    <lineage>
        <taxon>unclassified sequences</taxon>
        <taxon>metagenomes</taxon>
        <taxon>ecological metagenomes</taxon>
    </lineage>
</organism>
<gene>
    <name evidence="3" type="primary">pabA_10</name>
    <name evidence="3" type="ORF">SDC9_43533</name>
</gene>
<dbReference type="PRINTS" id="PR00097">
    <property type="entry name" value="ANTSNTHASEII"/>
</dbReference>
<dbReference type="GO" id="GO:0005829">
    <property type="term" value="C:cytosol"/>
    <property type="evidence" value="ECO:0007669"/>
    <property type="project" value="TreeGrafter"/>
</dbReference>
<dbReference type="GO" id="GO:0046820">
    <property type="term" value="F:4-amino-4-deoxychorismate synthase activity"/>
    <property type="evidence" value="ECO:0007669"/>
    <property type="project" value="UniProtKB-EC"/>
</dbReference>
<dbReference type="NCBIfam" id="TIGR00566">
    <property type="entry name" value="trpG_papA"/>
    <property type="match status" value="1"/>
</dbReference>
<dbReference type="AlphaFoldDB" id="A0A644W4H4"/>
<keyword evidence="3" id="KW-0032">Aminotransferase</keyword>
<dbReference type="CDD" id="cd01743">
    <property type="entry name" value="GATase1_Anthranilate_Synthase"/>
    <property type="match status" value="1"/>
</dbReference>
<dbReference type="InterPro" id="IPR050472">
    <property type="entry name" value="Anth_synth/Amidotransfase"/>
</dbReference>
<dbReference type="InterPro" id="IPR029062">
    <property type="entry name" value="Class_I_gatase-like"/>
</dbReference>
<keyword evidence="1" id="KW-0315">Glutamine amidotransferase</keyword>
<dbReference type="Gene3D" id="3.40.50.880">
    <property type="match status" value="1"/>
</dbReference>
<evidence type="ECO:0000259" key="2">
    <source>
        <dbReference type="Pfam" id="PF00117"/>
    </source>
</evidence>
<dbReference type="InterPro" id="IPR017926">
    <property type="entry name" value="GATASE"/>
</dbReference>
<dbReference type="PRINTS" id="PR00096">
    <property type="entry name" value="GATASE"/>
</dbReference>
<dbReference type="Pfam" id="PF00117">
    <property type="entry name" value="GATase"/>
    <property type="match status" value="1"/>
</dbReference>
<dbReference type="PROSITE" id="PS51273">
    <property type="entry name" value="GATASE_TYPE_1"/>
    <property type="match status" value="1"/>
</dbReference>
<dbReference type="PANTHER" id="PTHR43418">
    <property type="entry name" value="MULTIFUNCTIONAL TRYPTOPHAN BIOSYNTHESIS PROTEIN-RELATED"/>
    <property type="match status" value="1"/>
</dbReference>
<reference evidence="3" key="1">
    <citation type="submission" date="2019-08" db="EMBL/GenBank/DDBJ databases">
        <authorList>
            <person name="Kucharzyk K."/>
            <person name="Murdoch R.W."/>
            <person name="Higgins S."/>
            <person name="Loffler F."/>
        </authorList>
    </citation>
    <scope>NUCLEOTIDE SEQUENCE</scope>
</reference>
<dbReference type="SUPFAM" id="SSF52317">
    <property type="entry name" value="Class I glutamine amidotransferase-like"/>
    <property type="match status" value="1"/>
</dbReference>
<feature type="domain" description="Glutamine amidotransferase" evidence="2">
    <location>
        <begin position="3"/>
        <end position="187"/>
    </location>
</feature>
<name>A0A644W4H4_9ZZZZ</name>
<comment type="caution">
    <text evidence="3">The sequence shown here is derived from an EMBL/GenBank/DDBJ whole genome shotgun (WGS) entry which is preliminary data.</text>
</comment>
<keyword evidence="3" id="KW-0808">Transferase</keyword>
<dbReference type="EMBL" id="VSSQ01000550">
    <property type="protein sequence ID" value="MPL97343.1"/>
    <property type="molecule type" value="Genomic_DNA"/>
</dbReference>
<dbReference type="PRINTS" id="PR00099">
    <property type="entry name" value="CPSGATASE"/>
</dbReference>
<sequence length="191" mass="20929">MILLIDNYDSFVYNIYQYCGMLGHQVCVVRNDQYSLDDIDQADYSTIIISPGPGTPKEAGISKTVIARFSGEIPILGICLGHQAIGEVFGGSVVRAPQPVHGKTADIYHNGQGIYRQLPRPFTAGRYHSLVVDHASLPDCLEITATSGDGLIMGLRHREYDVEGIQFHPESILTSNGFDLLGNFLAKVQFS</sequence>
<protein>
    <submittedName>
        <fullName evidence="3">Aminodeoxychorismate synthase component 2</fullName>
        <ecNumber evidence="3">2.6.1.85</ecNumber>
    </submittedName>
</protein>
<dbReference type="EC" id="2.6.1.85" evidence="3"/>
<proteinExistence type="predicted"/>
<dbReference type="PANTHER" id="PTHR43418:SF4">
    <property type="entry name" value="MULTIFUNCTIONAL TRYPTOPHAN BIOSYNTHESIS PROTEIN"/>
    <property type="match status" value="1"/>
</dbReference>
<dbReference type="GO" id="GO:0000162">
    <property type="term" value="P:L-tryptophan biosynthetic process"/>
    <property type="evidence" value="ECO:0007669"/>
    <property type="project" value="TreeGrafter"/>
</dbReference>
<evidence type="ECO:0000313" key="3">
    <source>
        <dbReference type="EMBL" id="MPL97343.1"/>
    </source>
</evidence>
<evidence type="ECO:0000256" key="1">
    <source>
        <dbReference type="ARBA" id="ARBA00022962"/>
    </source>
</evidence>
<dbReference type="FunFam" id="3.40.50.880:FF:000003">
    <property type="entry name" value="Anthranilate synthase component II"/>
    <property type="match status" value="1"/>
</dbReference>
<accession>A0A644W4H4</accession>
<dbReference type="GO" id="GO:0004049">
    <property type="term" value="F:anthranilate synthase activity"/>
    <property type="evidence" value="ECO:0007669"/>
    <property type="project" value="TreeGrafter"/>
</dbReference>
<dbReference type="InterPro" id="IPR006221">
    <property type="entry name" value="TrpG/PapA_dom"/>
</dbReference>